<dbReference type="GO" id="GO:0005524">
    <property type="term" value="F:ATP binding"/>
    <property type="evidence" value="ECO:0007669"/>
    <property type="project" value="UniProtKB-KW"/>
</dbReference>
<dbReference type="PANTHER" id="PTHR42781:SF4">
    <property type="entry name" value="SPERMIDINE_PUTRESCINE IMPORT ATP-BINDING PROTEIN POTA"/>
    <property type="match status" value="1"/>
</dbReference>
<evidence type="ECO:0000313" key="6">
    <source>
        <dbReference type="Proteomes" id="UP001056539"/>
    </source>
</evidence>
<dbReference type="KEGG" id="taqu:KDW03_05680"/>
<dbReference type="SMART" id="SM00382">
    <property type="entry name" value="AAA"/>
    <property type="match status" value="1"/>
</dbReference>
<dbReference type="SUPFAM" id="SSF52540">
    <property type="entry name" value="P-loop containing nucleoside triphosphate hydrolases"/>
    <property type="match status" value="1"/>
</dbReference>
<protein>
    <submittedName>
        <fullName evidence="5">ABC transporter ATP-binding protein</fullName>
    </submittedName>
</protein>
<proteinExistence type="predicted"/>
<dbReference type="Pfam" id="PF00005">
    <property type="entry name" value="ABC_tran"/>
    <property type="match status" value="1"/>
</dbReference>
<reference evidence="5" key="2">
    <citation type="submission" date="2022-06" db="EMBL/GenBank/DDBJ databases">
        <title>Thermospira aquatica gen. nov., sp. nov.</title>
        <authorList>
            <person name="Ben Ali Gam Z."/>
            <person name="Labat M."/>
        </authorList>
    </citation>
    <scope>NUCLEOTIDE SEQUENCE</scope>
    <source>
        <strain evidence="5">F1F22</strain>
    </source>
</reference>
<dbReference type="InterPro" id="IPR003439">
    <property type="entry name" value="ABC_transporter-like_ATP-bd"/>
</dbReference>
<keyword evidence="3 5" id="KW-0067">ATP-binding</keyword>
<dbReference type="Gene3D" id="3.40.50.300">
    <property type="entry name" value="P-loop containing nucleotide triphosphate hydrolases"/>
    <property type="match status" value="1"/>
</dbReference>
<dbReference type="PANTHER" id="PTHR42781">
    <property type="entry name" value="SPERMIDINE/PUTRESCINE IMPORT ATP-BINDING PROTEIN POTA"/>
    <property type="match status" value="1"/>
</dbReference>
<sequence length="359" mass="41526">MNYLRVEHLSLTLERAEADEAKELNSVSFEVDQNEIVGILGPSGAGKSLVLRAILGLERPDEGEVFLEGEALSERPAAGRGMAYLSQRLVLYPHLPGEVNAGFFYWIRKQFSKKHEIRFHPVVREILTHLHLTEASLLERLPRSLAGGEKQRIALARALASEAKILLLDEPLANIEDNFRDVLRHFLRDWIKKRGQTALVVSHNQEEMASLCDRLLLMDQGRIIQQGGYEELCFSPVSRITALFMGNSRKNFLSAEFIEKRWKKKCEYDVVLLPQLGKATADDPWDLEVEGKVIMVEHFFREKKKLLCVEEKNELFFWEVAETMSLNRGDRVRFFLPVKEGWFFERVYPYKRIYQGVFE</sequence>
<dbReference type="InterPro" id="IPR017871">
    <property type="entry name" value="ABC_transporter-like_CS"/>
</dbReference>
<dbReference type="AlphaFoldDB" id="A0AAX3BGD7"/>
<evidence type="ECO:0000256" key="3">
    <source>
        <dbReference type="ARBA" id="ARBA00022840"/>
    </source>
</evidence>
<dbReference type="InterPro" id="IPR050093">
    <property type="entry name" value="ABC_SmlMolc_Importer"/>
</dbReference>
<keyword evidence="2" id="KW-0547">Nucleotide-binding</keyword>
<dbReference type="PROSITE" id="PS50893">
    <property type="entry name" value="ABC_TRANSPORTER_2"/>
    <property type="match status" value="1"/>
</dbReference>
<accession>A0AAX3BGD7</accession>
<organism evidence="5 6">
    <name type="scientific">Thermospira aquatica</name>
    <dbReference type="NCBI Taxonomy" id="2828656"/>
    <lineage>
        <taxon>Bacteria</taxon>
        <taxon>Pseudomonadati</taxon>
        <taxon>Spirochaetota</taxon>
        <taxon>Spirochaetia</taxon>
        <taxon>Brevinematales</taxon>
        <taxon>Thermospiraceae</taxon>
        <taxon>Thermospira</taxon>
    </lineage>
</organism>
<dbReference type="InterPro" id="IPR027417">
    <property type="entry name" value="P-loop_NTPase"/>
</dbReference>
<gene>
    <name evidence="5" type="ORF">KDW03_05680</name>
</gene>
<name>A0AAX3BGD7_9SPIR</name>
<dbReference type="EMBL" id="CP073355">
    <property type="protein sequence ID" value="URA11286.1"/>
    <property type="molecule type" value="Genomic_DNA"/>
</dbReference>
<dbReference type="GO" id="GO:0016887">
    <property type="term" value="F:ATP hydrolysis activity"/>
    <property type="evidence" value="ECO:0007669"/>
    <property type="project" value="InterPro"/>
</dbReference>
<keyword evidence="1" id="KW-0813">Transport</keyword>
<evidence type="ECO:0000256" key="2">
    <source>
        <dbReference type="ARBA" id="ARBA00022741"/>
    </source>
</evidence>
<dbReference type="RefSeq" id="WP_271436418.1">
    <property type="nucleotide sequence ID" value="NZ_CP073355.1"/>
</dbReference>
<dbReference type="InterPro" id="IPR003593">
    <property type="entry name" value="AAA+_ATPase"/>
</dbReference>
<dbReference type="Proteomes" id="UP001056539">
    <property type="component" value="Chromosome"/>
</dbReference>
<keyword evidence="6" id="KW-1185">Reference proteome</keyword>
<evidence type="ECO:0000313" key="5">
    <source>
        <dbReference type="EMBL" id="URA11286.1"/>
    </source>
</evidence>
<dbReference type="PROSITE" id="PS00211">
    <property type="entry name" value="ABC_TRANSPORTER_1"/>
    <property type="match status" value="1"/>
</dbReference>
<reference evidence="5" key="1">
    <citation type="submission" date="2021-04" db="EMBL/GenBank/DDBJ databases">
        <authorList>
            <person name="Postec A."/>
        </authorList>
    </citation>
    <scope>NUCLEOTIDE SEQUENCE</scope>
    <source>
        <strain evidence="5">F1F22</strain>
    </source>
</reference>
<evidence type="ECO:0000259" key="4">
    <source>
        <dbReference type="PROSITE" id="PS50893"/>
    </source>
</evidence>
<feature type="domain" description="ABC transporter" evidence="4">
    <location>
        <begin position="4"/>
        <end position="245"/>
    </location>
</feature>
<evidence type="ECO:0000256" key="1">
    <source>
        <dbReference type="ARBA" id="ARBA00022448"/>
    </source>
</evidence>